<dbReference type="InterPro" id="IPR036890">
    <property type="entry name" value="HATPase_C_sf"/>
</dbReference>
<name>R7ZVW7_9BACT</name>
<dbReference type="InterPro" id="IPR005467">
    <property type="entry name" value="His_kinase_dom"/>
</dbReference>
<keyword evidence="8" id="KW-1185">Reference proteome</keyword>
<dbReference type="CDD" id="cd00082">
    <property type="entry name" value="HisKA"/>
    <property type="match status" value="1"/>
</dbReference>
<dbReference type="PANTHER" id="PTHR43304:SF1">
    <property type="entry name" value="PAC DOMAIN-CONTAINING PROTEIN"/>
    <property type="match status" value="1"/>
</dbReference>
<dbReference type="Pfam" id="PF00512">
    <property type="entry name" value="HisKA"/>
    <property type="match status" value="1"/>
</dbReference>
<evidence type="ECO:0000256" key="5">
    <source>
        <dbReference type="ARBA" id="ARBA00022777"/>
    </source>
</evidence>
<sequence>MKGNSLLNYENRYLSKQGKVIWLSWTSFPVPERRLIYAIAKDITVKKQLEADRNALIRQMSGSIEKMRQSNYTVSHDLRSPVNNLFALIDLLDPMNPQSSESQEFLDLIRVSLCRLKVIFDRYLTGVDNEEVSAVAMESVFVPEIFKEVVFSIDTLIVSSEARISTDFSAWETVRFSRVFMYSILLNLITNAIKYRREGVGLKIEIETMWDGKGQQMVIRDNGIGFDMDAVDRAIFGFRKKFTDLPDSNGIGLYLVSSQIRALGGDIQLTSKKGEGSAFLLTF</sequence>
<organism evidence="7 8">
    <name type="scientific">Lunatimonas lonarensis</name>
    <dbReference type="NCBI Taxonomy" id="1232681"/>
    <lineage>
        <taxon>Bacteria</taxon>
        <taxon>Pseudomonadati</taxon>
        <taxon>Bacteroidota</taxon>
        <taxon>Cytophagia</taxon>
        <taxon>Cytophagales</taxon>
        <taxon>Cyclobacteriaceae</taxon>
    </lineage>
</organism>
<dbReference type="SMART" id="SM00388">
    <property type="entry name" value="HisKA"/>
    <property type="match status" value="1"/>
</dbReference>
<dbReference type="InterPro" id="IPR004358">
    <property type="entry name" value="Sig_transdc_His_kin-like_C"/>
</dbReference>
<gene>
    <name evidence="7" type="ORF">ADIS_1159</name>
</gene>
<dbReference type="SMART" id="SM00387">
    <property type="entry name" value="HATPase_c"/>
    <property type="match status" value="1"/>
</dbReference>
<comment type="caution">
    <text evidence="7">The sequence shown here is derived from an EMBL/GenBank/DDBJ whole genome shotgun (WGS) entry which is preliminary data.</text>
</comment>
<evidence type="ECO:0000256" key="2">
    <source>
        <dbReference type="ARBA" id="ARBA00012438"/>
    </source>
</evidence>
<dbReference type="GO" id="GO:0000155">
    <property type="term" value="F:phosphorelay sensor kinase activity"/>
    <property type="evidence" value="ECO:0007669"/>
    <property type="project" value="InterPro"/>
</dbReference>
<dbReference type="InterPro" id="IPR036097">
    <property type="entry name" value="HisK_dim/P_sf"/>
</dbReference>
<dbReference type="EMBL" id="AQHR01000040">
    <property type="protein sequence ID" value="EON78296.1"/>
    <property type="molecule type" value="Genomic_DNA"/>
</dbReference>
<comment type="catalytic activity">
    <reaction evidence="1">
        <text>ATP + protein L-histidine = ADP + protein N-phospho-L-histidine.</text>
        <dbReference type="EC" id="2.7.13.3"/>
    </reaction>
</comment>
<reference evidence="7 8" key="1">
    <citation type="submission" date="2013-02" db="EMBL/GenBank/DDBJ databases">
        <title>A novel strain isolated from Lonar lake, Maharashtra, India.</title>
        <authorList>
            <person name="Singh A."/>
        </authorList>
    </citation>
    <scope>NUCLEOTIDE SEQUENCE [LARGE SCALE GENOMIC DNA]</scope>
    <source>
        <strain evidence="7 8">AK24</strain>
    </source>
</reference>
<dbReference type="SUPFAM" id="SSF47384">
    <property type="entry name" value="Homodimeric domain of signal transducing histidine kinase"/>
    <property type="match status" value="1"/>
</dbReference>
<dbReference type="AlphaFoldDB" id="R7ZVW7"/>
<dbReference type="PROSITE" id="PS50109">
    <property type="entry name" value="HIS_KIN"/>
    <property type="match status" value="1"/>
</dbReference>
<evidence type="ECO:0000313" key="7">
    <source>
        <dbReference type="EMBL" id="EON78296.1"/>
    </source>
</evidence>
<dbReference type="SUPFAM" id="SSF55874">
    <property type="entry name" value="ATPase domain of HSP90 chaperone/DNA topoisomerase II/histidine kinase"/>
    <property type="match status" value="1"/>
</dbReference>
<accession>R7ZVW7</accession>
<dbReference type="InterPro" id="IPR003594">
    <property type="entry name" value="HATPase_dom"/>
</dbReference>
<dbReference type="InterPro" id="IPR052162">
    <property type="entry name" value="Sensor_kinase/Photoreceptor"/>
</dbReference>
<dbReference type="Proteomes" id="UP000013909">
    <property type="component" value="Unassembled WGS sequence"/>
</dbReference>
<evidence type="ECO:0000256" key="4">
    <source>
        <dbReference type="ARBA" id="ARBA00022679"/>
    </source>
</evidence>
<dbReference type="PANTHER" id="PTHR43304">
    <property type="entry name" value="PHYTOCHROME-LIKE PROTEIN CPH1"/>
    <property type="match status" value="1"/>
</dbReference>
<evidence type="ECO:0000313" key="8">
    <source>
        <dbReference type="Proteomes" id="UP000013909"/>
    </source>
</evidence>
<dbReference type="CDD" id="cd00075">
    <property type="entry name" value="HATPase"/>
    <property type="match status" value="1"/>
</dbReference>
<keyword evidence="5 7" id="KW-0418">Kinase</keyword>
<evidence type="ECO:0000259" key="6">
    <source>
        <dbReference type="PROSITE" id="PS50109"/>
    </source>
</evidence>
<dbReference type="Pfam" id="PF02518">
    <property type="entry name" value="HATPase_c"/>
    <property type="match status" value="1"/>
</dbReference>
<dbReference type="Gene3D" id="1.10.287.130">
    <property type="match status" value="1"/>
</dbReference>
<evidence type="ECO:0000256" key="1">
    <source>
        <dbReference type="ARBA" id="ARBA00000085"/>
    </source>
</evidence>
<dbReference type="STRING" id="1232681.ADIS_1159"/>
<protein>
    <recommendedName>
        <fullName evidence="2">histidine kinase</fullName>
        <ecNumber evidence="2">2.7.13.3</ecNumber>
    </recommendedName>
</protein>
<dbReference type="InterPro" id="IPR003661">
    <property type="entry name" value="HisK_dim/P_dom"/>
</dbReference>
<dbReference type="EC" id="2.7.13.3" evidence="2"/>
<proteinExistence type="predicted"/>
<dbReference type="PRINTS" id="PR00344">
    <property type="entry name" value="BCTRLSENSOR"/>
</dbReference>
<keyword evidence="3" id="KW-0597">Phosphoprotein</keyword>
<evidence type="ECO:0000256" key="3">
    <source>
        <dbReference type="ARBA" id="ARBA00022553"/>
    </source>
</evidence>
<keyword evidence="4 7" id="KW-0808">Transferase</keyword>
<dbReference type="Gene3D" id="3.30.565.10">
    <property type="entry name" value="Histidine kinase-like ATPase, C-terminal domain"/>
    <property type="match status" value="1"/>
</dbReference>
<feature type="domain" description="Histidine kinase" evidence="6">
    <location>
        <begin position="73"/>
        <end position="283"/>
    </location>
</feature>